<proteinExistence type="predicted"/>
<dbReference type="GO" id="GO:0005976">
    <property type="term" value="P:polysaccharide metabolic process"/>
    <property type="evidence" value="ECO:0007669"/>
    <property type="project" value="InterPro"/>
</dbReference>
<name>A0A1E3V4D4_9HYPH</name>
<accession>A0A1E3V4D4</accession>
<keyword evidence="3" id="KW-1185">Reference proteome</keyword>
<feature type="domain" description="Mannose-6-phosphate isomerase type II C-terminal" evidence="1">
    <location>
        <begin position="2"/>
        <end position="54"/>
    </location>
</feature>
<dbReference type="EMBL" id="LYBW01000065">
    <property type="protein sequence ID" value="ODR88355.1"/>
    <property type="molecule type" value="Genomic_DNA"/>
</dbReference>
<dbReference type="InterPro" id="IPR001538">
    <property type="entry name" value="Man6P_isomerase-2_C"/>
</dbReference>
<dbReference type="AlphaFoldDB" id="A0A1E3V4D4"/>
<dbReference type="SUPFAM" id="SSF51182">
    <property type="entry name" value="RmlC-like cupins"/>
    <property type="match status" value="1"/>
</dbReference>
<comment type="caution">
    <text evidence="2">The sequence shown here is derived from an EMBL/GenBank/DDBJ whole genome shotgun (WGS) entry which is preliminary data.</text>
</comment>
<dbReference type="InterPro" id="IPR011051">
    <property type="entry name" value="RmlC_Cupin_sf"/>
</dbReference>
<evidence type="ECO:0000313" key="2">
    <source>
        <dbReference type="EMBL" id="ODR88355.1"/>
    </source>
</evidence>
<sequence>MTVGEIVAIRRENESICIPLGEVHRLGNLGKIMLELIEVHSSYLGEDDIIQIADEFGRS</sequence>
<dbReference type="GO" id="GO:0016779">
    <property type="term" value="F:nucleotidyltransferase activity"/>
    <property type="evidence" value="ECO:0007669"/>
    <property type="project" value="InterPro"/>
</dbReference>
<dbReference type="Pfam" id="PF01050">
    <property type="entry name" value="MannoseP_isomer"/>
    <property type="match status" value="1"/>
</dbReference>
<organism evidence="2 3">
    <name type="scientific">Sinorhizobium alkalisoli</name>
    <dbReference type="NCBI Taxonomy" id="1752398"/>
    <lineage>
        <taxon>Bacteria</taxon>
        <taxon>Pseudomonadati</taxon>
        <taxon>Pseudomonadota</taxon>
        <taxon>Alphaproteobacteria</taxon>
        <taxon>Hyphomicrobiales</taxon>
        <taxon>Rhizobiaceae</taxon>
        <taxon>Sinorhizobium/Ensifer group</taxon>
        <taxon>Sinorhizobium</taxon>
    </lineage>
</organism>
<evidence type="ECO:0000259" key="1">
    <source>
        <dbReference type="Pfam" id="PF01050"/>
    </source>
</evidence>
<evidence type="ECO:0000313" key="3">
    <source>
        <dbReference type="Proteomes" id="UP000094342"/>
    </source>
</evidence>
<dbReference type="STRING" id="1752398.A8M32_25430"/>
<dbReference type="Proteomes" id="UP000094342">
    <property type="component" value="Unassembled WGS sequence"/>
</dbReference>
<reference evidence="3" key="1">
    <citation type="submission" date="2016-05" db="EMBL/GenBank/DDBJ databases">
        <authorList>
            <person name="Li Y."/>
        </authorList>
    </citation>
    <scope>NUCLEOTIDE SEQUENCE [LARGE SCALE GENOMIC DNA]</scope>
    <source>
        <strain evidence="3">YIC4027</strain>
    </source>
</reference>
<gene>
    <name evidence="2" type="ORF">A8M32_25430</name>
</gene>
<protein>
    <recommendedName>
        <fullName evidence="1">Mannose-6-phosphate isomerase type II C-terminal domain-containing protein</fullName>
    </recommendedName>
</protein>